<dbReference type="OrthoDB" id="8186134at2759"/>
<dbReference type="Proteomes" id="UP001153620">
    <property type="component" value="Chromosome 2"/>
</dbReference>
<proteinExistence type="predicted"/>
<dbReference type="InterPro" id="IPR012674">
    <property type="entry name" value="Calycin"/>
</dbReference>
<dbReference type="CDD" id="cd00301">
    <property type="entry name" value="lipocalin_FABP"/>
    <property type="match status" value="1"/>
</dbReference>
<dbReference type="GO" id="GO:0005737">
    <property type="term" value="C:cytoplasm"/>
    <property type="evidence" value="ECO:0007669"/>
    <property type="project" value="TreeGrafter"/>
</dbReference>
<name>A0A9N9RT23_9DIPT</name>
<reference evidence="2" key="2">
    <citation type="submission" date="2022-10" db="EMBL/GenBank/DDBJ databases">
        <authorList>
            <consortium name="ENA_rothamsted_submissions"/>
            <consortium name="culmorum"/>
            <person name="King R."/>
        </authorList>
    </citation>
    <scope>NUCLEOTIDE SEQUENCE</scope>
</reference>
<dbReference type="PANTHER" id="PTHR10612">
    <property type="entry name" value="APOLIPOPROTEIN D"/>
    <property type="match status" value="1"/>
</dbReference>
<organism evidence="2 3">
    <name type="scientific">Chironomus riparius</name>
    <dbReference type="NCBI Taxonomy" id="315576"/>
    <lineage>
        <taxon>Eukaryota</taxon>
        <taxon>Metazoa</taxon>
        <taxon>Ecdysozoa</taxon>
        <taxon>Arthropoda</taxon>
        <taxon>Hexapoda</taxon>
        <taxon>Insecta</taxon>
        <taxon>Pterygota</taxon>
        <taxon>Neoptera</taxon>
        <taxon>Endopterygota</taxon>
        <taxon>Diptera</taxon>
        <taxon>Nematocera</taxon>
        <taxon>Chironomoidea</taxon>
        <taxon>Chironomidae</taxon>
        <taxon>Chironominae</taxon>
        <taxon>Chironomus</taxon>
    </lineage>
</organism>
<dbReference type="SUPFAM" id="SSF50814">
    <property type="entry name" value="Lipocalins"/>
    <property type="match status" value="1"/>
</dbReference>
<dbReference type="AlphaFoldDB" id="A0A9N9RT23"/>
<keyword evidence="1" id="KW-0732">Signal</keyword>
<dbReference type="Gene3D" id="2.40.128.20">
    <property type="match status" value="1"/>
</dbReference>
<feature type="signal peptide" evidence="1">
    <location>
        <begin position="1"/>
        <end position="16"/>
    </location>
</feature>
<dbReference type="EMBL" id="OU895878">
    <property type="protein sequence ID" value="CAG9802719.1"/>
    <property type="molecule type" value="Genomic_DNA"/>
</dbReference>
<dbReference type="GO" id="GO:0000302">
    <property type="term" value="P:response to reactive oxygen species"/>
    <property type="evidence" value="ECO:0007669"/>
    <property type="project" value="TreeGrafter"/>
</dbReference>
<feature type="chain" id="PRO_5040494625" evidence="1">
    <location>
        <begin position="17"/>
        <end position="232"/>
    </location>
</feature>
<dbReference type="PANTHER" id="PTHR10612:SF11">
    <property type="entry name" value="KARL, ISOFORM A"/>
    <property type="match status" value="1"/>
</dbReference>
<sequence length="232" mass="27425">MDLFLKILTLLIIVCASPGYSFRHKTPASSFRRRDFMERCPLVKPMRSLQLADMMGFWYIIQYYSSSEETAEYKCMKGNLEMSDNKDITMKFTYFFINDPNNELMSGNITWYIPNFNDVSHWIHAEGFYEGVYNTYIIDNCRQDWALIMHCAEKKRSSRYLSALMLSRTPTLGHNVKVFLREKLPQYNIDLDYMFDVYQDDCKEGIATMDEYYRYVLKNKDNSTDVPAVDKA</sequence>
<protein>
    <submittedName>
        <fullName evidence="2">Uncharacterized protein</fullName>
    </submittedName>
</protein>
<evidence type="ECO:0000256" key="1">
    <source>
        <dbReference type="SAM" id="SignalP"/>
    </source>
</evidence>
<gene>
    <name evidence="2" type="ORF">CHIRRI_LOCUS5624</name>
</gene>
<keyword evidence="3" id="KW-1185">Reference proteome</keyword>
<evidence type="ECO:0000313" key="2">
    <source>
        <dbReference type="EMBL" id="CAG9802719.1"/>
    </source>
</evidence>
<accession>A0A9N9RT23</accession>
<reference evidence="2" key="1">
    <citation type="submission" date="2022-01" db="EMBL/GenBank/DDBJ databases">
        <authorList>
            <person name="King R."/>
        </authorList>
    </citation>
    <scope>NUCLEOTIDE SEQUENCE</scope>
</reference>
<dbReference type="GO" id="GO:0006629">
    <property type="term" value="P:lipid metabolic process"/>
    <property type="evidence" value="ECO:0007669"/>
    <property type="project" value="TreeGrafter"/>
</dbReference>
<evidence type="ECO:0000313" key="3">
    <source>
        <dbReference type="Proteomes" id="UP001153620"/>
    </source>
</evidence>